<evidence type="ECO:0000313" key="2">
    <source>
        <dbReference type="EMBL" id="AFN73792.1"/>
    </source>
</evidence>
<keyword evidence="3" id="KW-1185">Reference proteome</keyword>
<evidence type="ECO:0000313" key="3">
    <source>
        <dbReference type="Proteomes" id="UP000009011"/>
    </source>
</evidence>
<dbReference type="KEGG" id="mro:MROS_0549"/>
<keyword evidence="1" id="KW-0732">Signal</keyword>
<dbReference type="HOGENOM" id="CLU_128779_0_0_10"/>
<organism evidence="2 3">
    <name type="scientific">Melioribacter roseus (strain DSM 23840 / JCM 17771 / VKM B-2668 / P3M-2)</name>
    <dbReference type="NCBI Taxonomy" id="1191523"/>
    <lineage>
        <taxon>Bacteria</taxon>
        <taxon>Pseudomonadati</taxon>
        <taxon>Ignavibacteriota</taxon>
        <taxon>Ignavibacteria</taxon>
        <taxon>Ignavibacteriales</taxon>
        <taxon>Melioribacteraceae</taxon>
        <taxon>Melioribacter</taxon>
    </lineage>
</organism>
<accession>I6YTB6</accession>
<feature type="chain" id="PRO_5003706836" description="Outer membrane protein beta-barrel domain-containing protein" evidence="1">
    <location>
        <begin position="20"/>
        <end position="151"/>
    </location>
</feature>
<evidence type="ECO:0000256" key="1">
    <source>
        <dbReference type="SAM" id="SignalP"/>
    </source>
</evidence>
<reference evidence="2 3" key="1">
    <citation type="journal article" date="2013" name="PLoS ONE">
        <title>Genomic analysis of Melioribacter roseus, facultatively anaerobic organotrophic bacterium representing a novel deep lineage within Bacteriodetes/Chlorobi group.</title>
        <authorList>
            <person name="Kadnikov V.V."/>
            <person name="Mardanov A.V."/>
            <person name="Podosokorskaya O.A."/>
            <person name="Gavrilov S.N."/>
            <person name="Kublanov I.V."/>
            <person name="Beletsky A.V."/>
            <person name="Bonch-Osmolovskaya E.A."/>
            <person name="Ravin N.V."/>
        </authorList>
    </citation>
    <scope>NUCLEOTIDE SEQUENCE [LARGE SCALE GENOMIC DNA]</scope>
    <source>
        <strain evidence="3">JCM 17771 / P3M-2</strain>
    </source>
</reference>
<feature type="signal peptide" evidence="1">
    <location>
        <begin position="1"/>
        <end position="19"/>
    </location>
</feature>
<gene>
    <name evidence="2" type="ordered locus">MROS_0549</name>
</gene>
<dbReference type="STRING" id="1191523.MROS_0549"/>
<sequence length="151" mass="16773">MKKLLAIALLCIMISNAHAQKEGFGIGIMIGELTGINGKYWLTQTTAVDGGVAYSFAKEHTAVSLHADYLYHIDDVFESRYSIPFYYGFGFRMRFVDGDKNSFGARGVAGLVFQSDKIPIDLFFEFVPVFNLFPSTSLGLDLAIGGRYYLN</sequence>
<dbReference type="AlphaFoldDB" id="I6YTB6"/>
<evidence type="ECO:0008006" key="4">
    <source>
        <dbReference type="Google" id="ProtNLM"/>
    </source>
</evidence>
<protein>
    <recommendedName>
        <fullName evidence="4">Outer membrane protein beta-barrel domain-containing protein</fullName>
    </recommendedName>
</protein>
<name>I6YTB6_MELRP</name>
<dbReference type="EMBL" id="CP003557">
    <property type="protein sequence ID" value="AFN73792.1"/>
    <property type="molecule type" value="Genomic_DNA"/>
</dbReference>
<dbReference type="OrthoDB" id="9810810at2"/>
<proteinExistence type="predicted"/>
<dbReference type="RefSeq" id="WP_014855229.1">
    <property type="nucleotide sequence ID" value="NC_018178.1"/>
</dbReference>
<dbReference type="Proteomes" id="UP000009011">
    <property type="component" value="Chromosome"/>
</dbReference>